<gene>
    <name evidence="3" type="ORF">FDP22_22830</name>
</gene>
<feature type="transmembrane region" description="Helical" evidence="1">
    <location>
        <begin position="47"/>
        <end position="68"/>
    </location>
</feature>
<dbReference type="Proteomes" id="UP000305888">
    <property type="component" value="Plasmid pD4M1D"/>
</dbReference>
<feature type="domain" description="VanZ-like" evidence="2">
    <location>
        <begin position="51"/>
        <end position="119"/>
    </location>
</feature>
<evidence type="ECO:0000259" key="2">
    <source>
        <dbReference type="Pfam" id="PF04892"/>
    </source>
</evidence>
<organism evidence="3 4">
    <name type="scientific">Paroceanicella profunda</name>
    <dbReference type="NCBI Taxonomy" id="2579971"/>
    <lineage>
        <taxon>Bacteria</taxon>
        <taxon>Pseudomonadati</taxon>
        <taxon>Pseudomonadota</taxon>
        <taxon>Alphaproteobacteria</taxon>
        <taxon>Rhodobacterales</taxon>
        <taxon>Paracoccaceae</taxon>
        <taxon>Paroceanicella</taxon>
    </lineage>
</organism>
<accession>A0A5B8G6J1</accession>
<keyword evidence="1" id="KW-0472">Membrane</keyword>
<dbReference type="EMBL" id="CP040822">
    <property type="protein sequence ID" value="QDL94713.1"/>
    <property type="molecule type" value="Genomic_DNA"/>
</dbReference>
<keyword evidence="1" id="KW-0812">Transmembrane</keyword>
<dbReference type="InterPro" id="IPR006976">
    <property type="entry name" value="VanZ-like"/>
</dbReference>
<sequence>MTGGRGRARGLALRRFWQGAALVTLGLVFWLSLTPSPPQIRRAPPELAYVVHVLMHFGIGLTLLLAAGPHHRRRAFAAMAVLVVGLEIAQTRVPHRSFDPADMLANALGALAAALLVHTLTRRARR</sequence>
<evidence type="ECO:0000313" key="3">
    <source>
        <dbReference type="EMBL" id="QDL94713.1"/>
    </source>
</evidence>
<dbReference type="AlphaFoldDB" id="A0A5B8G6J1"/>
<reference evidence="3 4" key="1">
    <citation type="submission" date="2019-06" db="EMBL/GenBank/DDBJ databases">
        <title>Genome sequence of Rhodobacteraceae bacterium D4M1.</title>
        <authorList>
            <person name="Cao J."/>
        </authorList>
    </citation>
    <scope>NUCLEOTIDE SEQUENCE [LARGE SCALE GENOMIC DNA]</scope>
    <source>
        <strain evidence="3 4">D4M1</strain>
        <plasmid evidence="4">pd4m1d</plasmid>
    </source>
</reference>
<keyword evidence="4" id="KW-1185">Reference proteome</keyword>
<dbReference type="KEGG" id="ppru:FDP22_22830"/>
<protein>
    <submittedName>
        <fullName evidence="3">VanZ family protein</fullName>
    </submittedName>
</protein>
<feature type="transmembrane region" description="Helical" evidence="1">
    <location>
        <begin position="75"/>
        <end position="91"/>
    </location>
</feature>
<dbReference type="RefSeq" id="WP_138579276.1">
    <property type="nucleotide sequence ID" value="NZ_CP040822.1"/>
</dbReference>
<keyword evidence="1" id="KW-1133">Transmembrane helix</keyword>
<dbReference type="OrthoDB" id="5568182at2"/>
<keyword evidence="3" id="KW-0614">Plasmid</keyword>
<geneLocation type="plasmid" evidence="4">
    <name>pd4m1d</name>
</geneLocation>
<dbReference type="Pfam" id="PF04892">
    <property type="entry name" value="VanZ"/>
    <property type="match status" value="1"/>
</dbReference>
<feature type="transmembrane region" description="Helical" evidence="1">
    <location>
        <begin position="12"/>
        <end position="32"/>
    </location>
</feature>
<dbReference type="PANTHER" id="PTHR28008">
    <property type="entry name" value="DOMAIN PROTEIN, PUTATIVE (AFU_ORTHOLOGUE AFUA_3G10980)-RELATED"/>
    <property type="match status" value="1"/>
</dbReference>
<proteinExistence type="predicted"/>
<name>A0A5B8G6J1_9RHOB</name>
<evidence type="ECO:0000313" key="4">
    <source>
        <dbReference type="Proteomes" id="UP000305888"/>
    </source>
</evidence>
<evidence type="ECO:0000256" key="1">
    <source>
        <dbReference type="SAM" id="Phobius"/>
    </source>
</evidence>
<dbReference type="PANTHER" id="PTHR28008:SF1">
    <property type="entry name" value="DOMAIN PROTEIN, PUTATIVE (AFU_ORTHOLOGUE AFUA_3G10980)-RELATED"/>
    <property type="match status" value="1"/>
</dbReference>
<feature type="transmembrane region" description="Helical" evidence="1">
    <location>
        <begin position="103"/>
        <end position="121"/>
    </location>
</feature>